<protein>
    <submittedName>
        <fullName evidence="1">Uncharacterized protein</fullName>
    </submittedName>
</protein>
<sequence length="336" mass="39591">MFDLNYAVLFDENGKLNEKWMKLDDGHYDNLMIMMHNLENISEFYNINLYNEIIALMKPPFQNEIHLFNVKAPPSKRKAYNTILKLISMKMQFDEIGVQNTIMLSEENKIYYRPMDQIMEDAQLLCLIYLLIGENIRSVDLDSSIRSLIDFLLDKYSIANCEDNISDSKPITVATLASTLPQCCCEYYSIGMIESPLSLDILGVEISEKNSAIYCRQFPSVATKHLYQDRTNIFPQLLWIAIQLCKYDDDEEYDNDVTKLWDYIKKTMFTPFLPEEIKFEKCLTWELIEENGKPASFWNQTRKICLYFLDEELSHHSQWSRIRRELQCICDPNDEI</sequence>
<reference evidence="1" key="1">
    <citation type="submission" date="2019-04" db="EMBL/GenBank/DDBJ databases">
        <title>Analysis of the testis transcriptome of the Chagas disease vector Rhodnius prolixus.</title>
        <authorList>
            <person name="Cesar J."/>
            <person name="Ribeiro J.M."/>
            <person name="Pereira M.H."/>
            <person name="Araujo R.N."/>
            <person name="Gontijo N.F."/>
            <person name="Pessoa G."/>
            <person name="Sant'Anna M.V."/>
            <person name="Sorgine M.H."/>
            <person name="Majerowicz D."/>
            <person name="Carvalho A.B."/>
            <person name="Braz G."/>
            <person name="Mesquita R."/>
            <person name="Lagerblad P.O."/>
            <person name="Koerich L.B."/>
        </authorList>
    </citation>
    <scope>NUCLEOTIDE SEQUENCE</scope>
</reference>
<organism evidence="1">
    <name type="scientific">Rhodnius prolixus</name>
    <name type="common">Triatomid bug</name>
    <dbReference type="NCBI Taxonomy" id="13249"/>
    <lineage>
        <taxon>Eukaryota</taxon>
        <taxon>Metazoa</taxon>
        <taxon>Ecdysozoa</taxon>
        <taxon>Arthropoda</taxon>
        <taxon>Hexapoda</taxon>
        <taxon>Insecta</taxon>
        <taxon>Pterygota</taxon>
        <taxon>Neoptera</taxon>
        <taxon>Paraneoptera</taxon>
        <taxon>Hemiptera</taxon>
        <taxon>Heteroptera</taxon>
        <taxon>Panheteroptera</taxon>
        <taxon>Cimicomorpha</taxon>
        <taxon>Reduviidae</taxon>
        <taxon>Triatominae</taxon>
        <taxon>Rhodnius</taxon>
    </lineage>
</organism>
<dbReference type="VEuPathDB" id="VectorBase:RPRC005109"/>
<accession>A0A4P6D8E8</accession>
<proteinExistence type="predicted"/>
<dbReference type="AlphaFoldDB" id="A0A4P6D8E8"/>
<name>A0A4P6D8E8_RHOPR</name>
<evidence type="ECO:0000313" key="1">
    <source>
        <dbReference type="EMBL" id="MOY45529.1"/>
    </source>
</evidence>
<dbReference type="EMBL" id="GHKJ01000499">
    <property type="protein sequence ID" value="MOY45529.1"/>
    <property type="molecule type" value="Transcribed_RNA"/>
</dbReference>